<feature type="transmembrane region" description="Helical" evidence="6">
    <location>
        <begin position="129"/>
        <end position="149"/>
    </location>
</feature>
<dbReference type="RefSeq" id="WP_078922865.1">
    <property type="nucleotide sequence ID" value="NZ_FUYB01000011.1"/>
</dbReference>
<dbReference type="PANTHER" id="PTHR32322:SF18">
    <property type="entry name" value="S-ADENOSYLMETHIONINE_S-ADENOSYLHOMOCYSTEINE TRANSPORTER"/>
    <property type="match status" value="1"/>
</dbReference>
<feature type="transmembrane region" description="Helical" evidence="6">
    <location>
        <begin position="41"/>
        <end position="59"/>
    </location>
</feature>
<feature type="transmembrane region" description="Helical" evidence="6">
    <location>
        <begin position="279"/>
        <end position="297"/>
    </location>
</feature>
<dbReference type="EMBL" id="FUYB01000011">
    <property type="protein sequence ID" value="SKA83384.1"/>
    <property type="molecule type" value="Genomic_DNA"/>
</dbReference>
<keyword evidence="3 6" id="KW-0812">Transmembrane</keyword>
<dbReference type="AlphaFoldDB" id="A0A1T4X1C6"/>
<feature type="transmembrane region" description="Helical" evidence="6">
    <location>
        <begin position="71"/>
        <end position="92"/>
    </location>
</feature>
<feature type="transmembrane region" description="Helical" evidence="6">
    <location>
        <begin position="254"/>
        <end position="273"/>
    </location>
</feature>
<evidence type="ECO:0000259" key="7">
    <source>
        <dbReference type="Pfam" id="PF00892"/>
    </source>
</evidence>
<feature type="transmembrane region" description="Helical" evidence="6">
    <location>
        <begin position="161"/>
        <end position="178"/>
    </location>
</feature>
<reference evidence="8 9" key="1">
    <citation type="submission" date="2017-02" db="EMBL/GenBank/DDBJ databases">
        <authorList>
            <person name="Peterson S.W."/>
        </authorList>
    </citation>
    <scope>NUCLEOTIDE SEQUENCE [LARGE SCALE GENOMIC DNA]</scope>
    <source>
        <strain evidence="8 9">ATCC 49788</strain>
    </source>
</reference>
<gene>
    <name evidence="8" type="ORF">SAMN02745130_02395</name>
</gene>
<accession>A0A1T4X1C6</accession>
<dbReference type="PANTHER" id="PTHR32322">
    <property type="entry name" value="INNER MEMBRANE TRANSPORTER"/>
    <property type="match status" value="1"/>
</dbReference>
<dbReference type="Proteomes" id="UP000190460">
    <property type="component" value="Unassembled WGS sequence"/>
</dbReference>
<dbReference type="InterPro" id="IPR037185">
    <property type="entry name" value="EmrE-like"/>
</dbReference>
<feature type="transmembrane region" description="Helical" evidence="6">
    <location>
        <begin position="104"/>
        <end position="122"/>
    </location>
</feature>
<dbReference type="STRING" id="92487.SAMN02745130_02395"/>
<evidence type="ECO:0000256" key="3">
    <source>
        <dbReference type="ARBA" id="ARBA00022692"/>
    </source>
</evidence>
<name>A0A1T4X1C6_9GAMM</name>
<protein>
    <submittedName>
        <fullName evidence="8">Threonine/homoserine efflux transporter RhtA</fullName>
    </submittedName>
</protein>
<dbReference type="InterPro" id="IPR050638">
    <property type="entry name" value="AA-Vitamin_Transporters"/>
</dbReference>
<evidence type="ECO:0000256" key="2">
    <source>
        <dbReference type="ARBA" id="ARBA00022475"/>
    </source>
</evidence>
<dbReference type="Pfam" id="PF00892">
    <property type="entry name" value="EamA"/>
    <property type="match status" value="2"/>
</dbReference>
<feature type="domain" description="EamA" evidence="7">
    <location>
        <begin position="159"/>
        <end position="296"/>
    </location>
</feature>
<evidence type="ECO:0000256" key="6">
    <source>
        <dbReference type="SAM" id="Phobius"/>
    </source>
</evidence>
<evidence type="ECO:0000313" key="8">
    <source>
        <dbReference type="EMBL" id="SKA83384.1"/>
    </source>
</evidence>
<sequence length="302" mass="33206">MNNSFLDRFSPYLLLVLAASFWGGNFNVARAFNVEIPPMGLSFWRWAVAGLILLPLVWRPMRAQWTAFKQHFPLVLALGLLGVSGFNTLVYLGLQTTTATNGVLLQSVNPIFIIALSSLLLGEFASPRQWLGILISLVGVLVILIQGQLKQLVQLDFHTGDLIILVAVLDWALYTVLLRKLPNELKGLPILGYTVAIGILGILPLYLYEIIMTTRSMPLNGISISSVLYVAIFPSVLSYLFWNHGTQRIGANRAGQFAHVVPISGILIAVVLLGEKLHLYHLLGIVLVAAGIVLANYRQATR</sequence>
<dbReference type="OrthoDB" id="4167046at2"/>
<keyword evidence="5 6" id="KW-0472">Membrane</keyword>
<dbReference type="InterPro" id="IPR000620">
    <property type="entry name" value="EamA_dom"/>
</dbReference>
<evidence type="ECO:0000256" key="5">
    <source>
        <dbReference type="ARBA" id="ARBA00023136"/>
    </source>
</evidence>
<dbReference type="SUPFAM" id="SSF103481">
    <property type="entry name" value="Multidrug resistance efflux transporter EmrE"/>
    <property type="match status" value="2"/>
</dbReference>
<dbReference type="Gene3D" id="1.10.3730.20">
    <property type="match status" value="1"/>
</dbReference>
<keyword evidence="9" id="KW-1185">Reference proteome</keyword>
<comment type="subcellular location">
    <subcellularLocation>
        <location evidence="1">Cell membrane</location>
        <topology evidence="1">Multi-pass membrane protein</topology>
    </subcellularLocation>
</comment>
<proteinExistence type="predicted"/>
<keyword evidence="4 6" id="KW-1133">Transmembrane helix</keyword>
<evidence type="ECO:0000313" key="9">
    <source>
        <dbReference type="Proteomes" id="UP000190460"/>
    </source>
</evidence>
<feature type="transmembrane region" description="Helical" evidence="6">
    <location>
        <begin position="190"/>
        <end position="208"/>
    </location>
</feature>
<dbReference type="GO" id="GO:0005886">
    <property type="term" value="C:plasma membrane"/>
    <property type="evidence" value="ECO:0007669"/>
    <property type="project" value="UniProtKB-SubCell"/>
</dbReference>
<evidence type="ECO:0000256" key="1">
    <source>
        <dbReference type="ARBA" id="ARBA00004651"/>
    </source>
</evidence>
<feature type="domain" description="EamA" evidence="7">
    <location>
        <begin position="12"/>
        <end position="144"/>
    </location>
</feature>
<organism evidence="8 9">
    <name type="scientific">Thiothrix eikelboomii</name>
    <dbReference type="NCBI Taxonomy" id="92487"/>
    <lineage>
        <taxon>Bacteria</taxon>
        <taxon>Pseudomonadati</taxon>
        <taxon>Pseudomonadota</taxon>
        <taxon>Gammaproteobacteria</taxon>
        <taxon>Thiotrichales</taxon>
        <taxon>Thiotrichaceae</taxon>
        <taxon>Thiothrix</taxon>
    </lineage>
</organism>
<feature type="transmembrane region" description="Helical" evidence="6">
    <location>
        <begin position="220"/>
        <end position="242"/>
    </location>
</feature>
<keyword evidence="2" id="KW-1003">Cell membrane</keyword>
<evidence type="ECO:0000256" key="4">
    <source>
        <dbReference type="ARBA" id="ARBA00022989"/>
    </source>
</evidence>